<comment type="similarity">
    <text evidence="1">Belongs to the HIBADH-related family.</text>
</comment>
<protein>
    <submittedName>
        <fullName evidence="7">NAD(P)-dependent oxidoreductase</fullName>
    </submittedName>
</protein>
<dbReference type="InterPro" id="IPR008927">
    <property type="entry name" value="6-PGluconate_DH-like_C_sf"/>
</dbReference>
<keyword evidence="8" id="KW-1185">Reference proteome</keyword>
<dbReference type="InterPro" id="IPR029154">
    <property type="entry name" value="HIBADH-like_NADP-bd"/>
</dbReference>
<dbReference type="Gene3D" id="1.10.1040.10">
    <property type="entry name" value="N-(1-d-carboxylethyl)-l-norvaline Dehydrogenase, domain 2"/>
    <property type="match status" value="1"/>
</dbReference>
<evidence type="ECO:0000256" key="1">
    <source>
        <dbReference type="ARBA" id="ARBA00009080"/>
    </source>
</evidence>
<dbReference type="GO" id="GO:0016491">
    <property type="term" value="F:oxidoreductase activity"/>
    <property type="evidence" value="ECO:0007669"/>
    <property type="project" value="UniProtKB-KW"/>
</dbReference>
<evidence type="ECO:0000256" key="3">
    <source>
        <dbReference type="ARBA" id="ARBA00023027"/>
    </source>
</evidence>
<feature type="domain" description="6-phosphogluconate dehydrogenase NADP-binding" evidence="5">
    <location>
        <begin position="3"/>
        <end position="147"/>
    </location>
</feature>
<reference evidence="7" key="1">
    <citation type="submission" date="2021-02" db="EMBL/GenBank/DDBJ databases">
        <title>Draft genome sequence of Microbispora sp. RL4-1S isolated from rice leaves in Thailand.</title>
        <authorList>
            <person name="Muangham S."/>
            <person name="Duangmal K."/>
        </authorList>
    </citation>
    <scope>NUCLEOTIDE SEQUENCE</scope>
    <source>
        <strain evidence="7">RL4-1S</strain>
    </source>
</reference>
<dbReference type="PIRSF" id="PIRSF000103">
    <property type="entry name" value="HIBADH"/>
    <property type="match status" value="1"/>
</dbReference>
<evidence type="ECO:0000259" key="6">
    <source>
        <dbReference type="Pfam" id="PF14833"/>
    </source>
</evidence>
<dbReference type="InterPro" id="IPR015815">
    <property type="entry name" value="HIBADH-related"/>
</dbReference>
<dbReference type="InterPro" id="IPR013328">
    <property type="entry name" value="6PGD_dom2"/>
</dbReference>
<evidence type="ECO:0000259" key="5">
    <source>
        <dbReference type="Pfam" id="PF03446"/>
    </source>
</evidence>
<dbReference type="Pfam" id="PF03446">
    <property type="entry name" value="NAD_binding_2"/>
    <property type="match status" value="1"/>
</dbReference>
<gene>
    <name evidence="7" type="ORF">JOL79_20530</name>
</gene>
<feature type="active site" evidence="4">
    <location>
        <position position="165"/>
    </location>
</feature>
<dbReference type="GO" id="GO:0050661">
    <property type="term" value="F:NADP binding"/>
    <property type="evidence" value="ECO:0007669"/>
    <property type="project" value="InterPro"/>
</dbReference>
<evidence type="ECO:0000256" key="4">
    <source>
        <dbReference type="PIRSR" id="PIRSR000103-1"/>
    </source>
</evidence>
<dbReference type="AlphaFoldDB" id="A0A940WRM9"/>
<organism evidence="7 8">
    <name type="scientific">Microbispora oryzae</name>
    <dbReference type="NCBI Taxonomy" id="2806554"/>
    <lineage>
        <taxon>Bacteria</taxon>
        <taxon>Bacillati</taxon>
        <taxon>Actinomycetota</taxon>
        <taxon>Actinomycetes</taxon>
        <taxon>Streptosporangiales</taxon>
        <taxon>Streptosporangiaceae</taxon>
        <taxon>Microbispora</taxon>
    </lineage>
</organism>
<dbReference type="GO" id="GO:0051287">
    <property type="term" value="F:NAD binding"/>
    <property type="evidence" value="ECO:0007669"/>
    <property type="project" value="InterPro"/>
</dbReference>
<keyword evidence="3" id="KW-0520">NAD</keyword>
<proteinExistence type="inferred from homology"/>
<evidence type="ECO:0000256" key="2">
    <source>
        <dbReference type="ARBA" id="ARBA00023002"/>
    </source>
</evidence>
<accession>A0A940WRM9</accession>
<keyword evidence="2" id="KW-0560">Oxidoreductase</keyword>
<evidence type="ECO:0000313" key="7">
    <source>
        <dbReference type="EMBL" id="MBP2706200.1"/>
    </source>
</evidence>
<dbReference type="Proteomes" id="UP000674234">
    <property type="component" value="Unassembled WGS sequence"/>
</dbReference>
<dbReference type="SUPFAM" id="SSF51735">
    <property type="entry name" value="NAD(P)-binding Rossmann-fold domains"/>
    <property type="match status" value="1"/>
</dbReference>
<name>A0A940WRM9_9ACTN</name>
<dbReference type="InterPro" id="IPR051265">
    <property type="entry name" value="HIBADH-related_NP60_sf"/>
</dbReference>
<sequence>MRVAVLGMGQMGRALARRLLRNEYAVTVWNRTPGRAGEVLDEGGVEASAPEEAAAGKDAVVLSLSDDAAVRAVMERLTGMEPGPIVVDTSTVSPGTSRALRELAPGHRFVAAPIAGGPAALLEGKATTLIGGAEALVSRLEPIWADLYDAATYCGEDPGHASAFKLLNNYLLMSGLAVLAEVVVTAQGAGLDESLTRDLLSRSPLVAPGLRNRLDDLISGDHRGWFTTRLGAKDLRLARELAEESGVAAPLVRVMEGRYDEAAARGWDGHDIAAVIELLRE</sequence>
<dbReference type="RefSeq" id="WP_210157481.1">
    <property type="nucleotide sequence ID" value="NZ_JAFCNB010000011.1"/>
</dbReference>
<evidence type="ECO:0000313" key="8">
    <source>
        <dbReference type="Proteomes" id="UP000674234"/>
    </source>
</evidence>
<dbReference type="Pfam" id="PF14833">
    <property type="entry name" value="NAD_binding_11"/>
    <property type="match status" value="1"/>
</dbReference>
<dbReference type="PANTHER" id="PTHR43580">
    <property type="entry name" value="OXIDOREDUCTASE GLYR1-RELATED"/>
    <property type="match status" value="1"/>
</dbReference>
<dbReference type="EMBL" id="JAFCNB010000011">
    <property type="protein sequence ID" value="MBP2706200.1"/>
    <property type="molecule type" value="Genomic_DNA"/>
</dbReference>
<feature type="domain" description="3-hydroxyisobutyrate dehydrogenase-like NAD-binding" evidence="6">
    <location>
        <begin position="159"/>
        <end position="279"/>
    </location>
</feature>
<dbReference type="InterPro" id="IPR036291">
    <property type="entry name" value="NAD(P)-bd_dom_sf"/>
</dbReference>
<dbReference type="PANTHER" id="PTHR43580:SF2">
    <property type="entry name" value="CYTOKINE-LIKE NUCLEAR FACTOR N-PAC"/>
    <property type="match status" value="1"/>
</dbReference>
<comment type="caution">
    <text evidence="7">The sequence shown here is derived from an EMBL/GenBank/DDBJ whole genome shotgun (WGS) entry which is preliminary data.</text>
</comment>
<dbReference type="SUPFAM" id="SSF48179">
    <property type="entry name" value="6-phosphogluconate dehydrogenase C-terminal domain-like"/>
    <property type="match status" value="1"/>
</dbReference>
<dbReference type="Gene3D" id="3.40.50.720">
    <property type="entry name" value="NAD(P)-binding Rossmann-like Domain"/>
    <property type="match status" value="1"/>
</dbReference>
<dbReference type="InterPro" id="IPR006115">
    <property type="entry name" value="6PGDH_NADP-bd"/>
</dbReference>